<keyword evidence="6" id="KW-0812">Transmembrane</keyword>
<dbReference type="EMBL" id="SLZR01000002">
    <property type="protein sequence ID" value="TCS43335.1"/>
    <property type="molecule type" value="Genomic_DNA"/>
</dbReference>
<dbReference type="CDD" id="cd00082">
    <property type="entry name" value="HisKA"/>
    <property type="match status" value="1"/>
</dbReference>
<dbReference type="GO" id="GO:0000155">
    <property type="term" value="F:phosphorelay sensor kinase activity"/>
    <property type="evidence" value="ECO:0007669"/>
    <property type="project" value="InterPro"/>
</dbReference>
<dbReference type="InterPro" id="IPR036097">
    <property type="entry name" value="HisK_dim/P_sf"/>
</dbReference>
<protein>
    <recommendedName>
        <fullName evidence="2">histidine kinase</fullName>
        <ecNumber evidence="2">2.7.13.3</ecNumber>
    </recommendedName>
</protein>
<dbReference type="Gene3D" id="1.10.287.130">
    <property type="match status" value="1"/>
</dbReference>
<feature type="transmembrane region" description="Helical" evidence="6">
    <location>
        <begin position="149"/>
        <end position="171"/>
    </location>
</feature>
<dbReference type="SUPFAM" id="SSF55874">
    <property type="entry name" value="ATPase domain of HSP90 chaperone/DNA topoisomerase II/histidine kinase"/>
    <property type="match status" value="1"/>
</dbReference>
<dbReference type="InterPro" id="IPR036890">
    <property type="entry name" value="HATPase_C_sf"/>
</dbReference>
<feature type="domain" description="Histidine kinase" evidence="7">
    <location>
        <begin position="232"/>
        <end position="421"/>
    </location>
</feature>
<evidence type="ECO:0000259" key="7">
    <source>
        <dbReference type="PROSITE" id="PS50109"/>
    </source>
</evidence>
<dbReference type="Gene3D" id="3.30.565.10">
    <property type="entry name" value="Histidine kinase-like ATPase, C-terminal domain"/>
    <property type="match status" value="1"/>
</dbReference>
<gene>
    <name evidence="8" type="ORF">BCF53_102362</name>
</gene>
<evidence type="ECO:0000256" key="5">
    <source>
        <dbReference type="ARBA" id="ARBA00022777"/>
    </source>
</evidence>
<dbReference type="PROSITE" id="PS50109">
    <property type="entry name" value="HIS_KIN"/>
    <property type="match status" value="1"/>
</dbReference>
<organism evidence="8 9">
    <name type="scientific">Reinekea marinisedimentorum</name>
    <dbReference type="NCBI Taxonomy" id="230495"/>
    <lineage>
        <taxon>Bacteria</taxon>
        <taxon>Pseudomonadati</taxon>
        <taxon>Pseudomonadota</taxon>
        <taxon>Gammaproteobacteria</taxon>
        <taxon>Oceanospirillales</taxon>
        <taxon>Saccharospirillaceae</taxon>
        <taxon>Reinekea</taxon>
    </lineage>
</organism>
<keyword evidence="4" id="KW-0808">Transferase</keyword>
<evidence type="ECO:0000256" key="3">
    <source>
        <dbReference type="ARBA" id="ARBA00022553"/>
    </source>
</evidence>
<proteinExistence type="predicted"/>
<evidence type="ECO:0000256" key="2">
    <source>
        <dbReference type="ARBA" id="ARBA00012438"/>
    </source>
</evidence>
<dbReference type="InterPro" id="IPR003661">
    <property type="entry name" value="HisK_dim/P_dom"/>
</dbReference>
<dbReference type="InterPro" id="IPR050428">
    <property type="entry name" value="TCS_sensor_his_kinase"/>
</dbReference>
<comment type="caution">
    <text evidence="8">The sequence shown here is derived from an EMBL/GenBank/DDBJ whole genome shotgun (WGS) entry which is preliminary data.</text>
</comment>
<keyword evidence="3" id="KW-0597">Phosphoprotein</keyword>
<keyword evidence="9" id="KW-1185">Reference proteome</keyword>
<dbReference type="RefSeq" id="WP_132700179.1">
    <property type="nucleotide sequence ID" value="NZ_SLZR01000002.1"/>
</dbReference>
<name>A0A4R3ICH9_9GAMM</name>
<evidence type="ECO:0000313" key="9">
    <source>
        <dbReference type="Proteomes" id="UP000295793"/>
    </source>
</evidence>
<dbReference type="InterPro" id="IPR005467">
    <property type="entry name" value="His_kinase_dom"/>
</dbReference>
<evidence type="ECO:0000256" key="1">
    <source>
        <dbReference type="ARBA" id="ARBA00000085"/>
    </source>
</evidence>
<dbReference type="EC" id="2.7.13.3" evidence="2"/>
<dbReference type="Pfam" id="PF00512">
    <property type="entry name" value="HisKA"/>
    <property type="match status" value="1"/>
</dbReference>
<dbReference type="SMART" id="SM00388">
    <property type="entry name" value="HisKA"/>
    <property type="match status" value="1"/>
</dbReference>
<keyword evidence="5 8" id="KW-0418">Kinase</keyword>
<dbReference type="SUPFAM" id="SSF47384">
    <property type="entry name" value="Homodimeric domain of signal transducing histidine kinase"/>
    <property type="match status" value="1"/>
</dbReference>
<reference evidence="8 9" key="1">
    <citation type="submission" date="2019-03" db="EMBL/GenBank/DDBJ databases">
        <title>Genomic Encyclopedia of Archaeal and Bacterial Type Strains, Phase II (KMG-II): from individual species to whole genera.</title>
        <authorList>
            <person name="Goeker M."/>
        </authorList>
    </citation>
    <scope>NUCLEOTIDE SEQUENCE [LARGE SCALE GENOMIC DNA]</scope>
    <source>
        <strain evidence="8 9">DSM 15388</strain>
    </source>
</reference>
<dbReference type="GO" id="GO:0005886">
    <property type="term" value="C:plasma membrane"/>
    <property type="evidence" value="ECO:0007669"/>
    <property type="project" value="TreeGrafter"/>
</dbReference>
<evidence type="ECO:0000313" key="8">
    <source>
        <dbReference type="EMBL" id="TCS43335.1"/>
    </source>
</evidence>
<keyword evidence="6" id="KW-0472">Membrane</keyword>
<accession>A0A4R3ICH9</accession>
<keyword evidence="6" id="KW-1133">Transmembrane helix</keyword>
<dbReference type="PANTHER" id="PTHR45436:SF5">
    <property type="entry name" value="SENSOR HISTIDINE KINASE TRCS"/>
    <property type="match status" value="1"/>
</dbReference>
<feature type="transmembrane region" description="Helical" evidence="6">
    <location>
        <begin position="12"/>
        <end position="34"/>
    </location>
</feature>
<dbReference type="Proteomes" id="UP000295793">
    <property type="component" value="Unassembled WGS sequence"/>
</dbReference>
<dbReference type="PANTHER" id="PTHR45436">
    <property type="entry name" value="SENSOR HISTIDINE KINASE YKOH"/>
    <property type="match status" value="1"/>
</dbReference>
<dbReference type="AlphaFoldDB" id="A0A4R3ICH9"/>
<comment type="catalytic activity">
    <reaction evidence="1">
        <text>ATP + protein L-histidine = ADP + protein N-phospho-L-histidine.</text>
        <dbReference type="EC" id="2.7.13.3"/>
    </reaction>
</comment>
<evidence type="ECO:0000256" key="4">
    <source>
        <dbReference type="ARBA" id="ARBA00022679"/>
    </source>
</evidence>
<sequence length="421" mass="46973">MKPTHIRPSLRLYFIVATIFLVTIITLAFSVLSIENLHRGINVGSAPIMGRLAMVEGVSDGHPVEVFDHVVASRWQDLPADLRELFNNEPTQHFRQLQKKIIGGDLLSHPDGVGVYFRVLTESGEERFVGGLHYLPEEMRNESVRATPVAWVILLAAGSLLLFIGGLLVVIRNIARPVESLKNWAKALDENSVKQPTPDFHYSELNTLAELVNASLNSAHDALSREQKFLAHASHELRTPISVIRANTDLLKKLQQKGVADEKQVEVLSRIDRAGKTMTNLTETLLWLSRDNDNLPASETIELDQVVTGLVADLNYLLDKKPVELVVKTEPFTINLAFVPCQIVVGNLIRNAYQHTVSGQVEVLQTAGKITIVNTSEEDVIDSGDLGFGLGLRLTRELAERYGWKYSDRVESKRYEACIEF</sequence>
<evidence type="ECO:0000256" key="6">
    <source>
        <dbReference type="SAM" id="Phobius"/>
    </source>
</evidence>
<dbReference type="OrthoDB" id="9121563at2"/>